<reference evidence="1 2" key="1">
    <citation type="submission" date="2024-09" db="EMBL/GenBank/DDBJ databases">
        <authorList>
            <person name="Sun Q."/>
            <person name="Mori K."/>
        </authorList>
    </citation>
    <scope>NUCLEOTIDE SEQUENCE [LARGE SCALE GENOMIC DNA]</scope>
    <source>
        <strain evidence="1 2">JCM 13852</strain>
    </source>
</reference>
<dbReference type="Proteomes" id="UP001589535">
    <property type="component" value="Unassembled WGS sequence"/>
</dbReference>
<protein>
    <recommendedName>
        <fullName evidence="3">Rx N-terminal domain-containing protein</fullName>
    </recommendedName>
</protein>
<evidence type="ECO:0008006" key="3">
    <source>
        <dbReference type="Google" id="ProtNLM"/>
    </source>
</evidence>
<evidence type="ECO:0000313" key="1">
    <source>
        <dbReference type="EMBL" id="MFB9688328.1"/>
    </source>
</evidence>
<gene>
    <name evidence="1" type="ORF">ACFFTO_29475</name>
</gene>
<proteinExistence type="predicted"/>
<comment type="caution">
    <text evidence="1">The sequence shown here is derived from an EMBL/GenBank/DDBJ whole genome shotgun (WGS) entry which is preliminary data.</text>
</comment>
<evidence type="ECO:0000313" key="2">
    <source>
        <dbReference type="Proteomes" id="UP001589535"/>
    </source>
</evidence>
<dbReference type="EMBL" id="JBHMBK010000025">
    <property type="protein sequence ID" value="MFB9688328.1"/>
    <property type="molecule type" value="Genomic_DNA"/>
</dbReference>
<organism evidence="1 2">
    <name type="scientific">Amycolatopsis plumensis</name>
    <dbReference type="NCBI Taxonomy" id="236508"/>
    <lineage>
        <taxon>Bacteria</taxon>
        <taxon>Bacillati</taxon>
        <taxon>Actinomycetota</taxon>
        <taxon>Actinomycetes</taxon>
        <taxon>Pseudonocardiales</taxon>
        <taxon>Pseudonocardiaceae</taxon>
        <taxon>Amycolatopsis</taxon>
    </lineage>
</organism>
<accession>A0ABV5UAB5</accession>
<sequence>MDADLVALINSGATTLLGLMIKDAWARSKKTASRLFSHNEDVASSVESELDETSRRLRIAFDSDDTDTQNEIATEWRSRLRRAVENDESLLDQLRDFVEQYKDCIDGRLESQTRISIKGKASGHGRIYQQGSGTQYNS</sequence>
<keyword evidence="2" id="KW-1185">Reference proteome</keyword>
<dbReference type="RefSeq" id="WP_378200180.1">
    <property type="nucleotide sequence ID" value="NZ_JBHMBK010000025.1"/>
</dbReference>
<name>A0ABV5UAB5_9PSEU</name>